<dbReference type="InterPro" id="IPR041440">
    <property type="entry name" value="HypF_C"/>
</dbReference>
<evidence type="ECO:0000256" key="9">
    <source>
        <dbReference type="PROSITE-ProRule" id="PRU00520"/>
    </source>
</evidence>
<evidence type="ECO:0000256" key="2">
    <source>
        <dbReference type="ARBA" id="ARBA00008097"/>
    </source>
</evidence>
<dbReference type="SUPFAM" id="SSF55821">
    <property type="entry name" value="YrdC/RibB"/>
    <property type="match status" value="1"/>
</dbReference>
<dbReference type="GO" id="GO:0051604">
    <property type="term" value="P:protein maturation"/>
    <property type="evidence" value="ECO:0007669"/>
    <property type="project" value="TreeGrafter"/>
</dbReference>
<dbReference type="Gene3D" id="3.90.870.50">
    <property type="match status" value="1"/>
</dbReference>
<feature type="domain" description="Acylphosphatase-like" evidence="10">
    <location>
        <begin position="6"/>
        <end position="93"/>
    </location>
</feature>
<dbReference type="Pfam" id="PF17788">
    <property type="entry name" value="HypF_C"/>
    <property type="match status" value="1"/>
</dbReference>
<reference evidence="12 13" key="1">
    <citation type="submission" date="2020-04" db="EMBL/GenBank/DDBJ databases">
        <authorList>
            <consortium name="Desulfovibrio sp. FSS-1 genome sequencing consortium"/>
            <person name="Shimoshige H."/>
            <person name="Kobayashi H."/>
            <person name="Maekawa T."/>
        </authorList>
    </citation>
    <scope>NUCLEOTIDE SEQUENCE [LARGE SCALE GENOMIC DNA]</scope>
    <source>
        <strain evidence="12 13">SIID29052-01</strain>
    </source>
</reference>
<evidence type="ECO:0000256" key="3">
    <source>
        <dbReference type="ARBA" id="ARBA00022598"/>
    </source>
</evidence>
<dbReference type="InterPro" id="IPR017945">
    <property type="entry name" value="DHBP_synth_RibB-like_a/b_dom"/>
</dbReference>
<dbReference type="GO" id="GO:0016874">
    <property type="term" value="F:ligase activity"/>
    <property type="evidence" value="ECO:0007669"/>
    <property type="project" value="UniProtKB-UniRule"/>
</dbReference>
<dbReference type="RefSeq" id="WP_173085580.1">
    <property type="nucleotide sequence ID" value="NZ_BLTE01000013.1"/>
</dbReference>
<keyword evidence="9" id="KW-0378">Hydrolase</keyword>
<evidence type="ECO:0000256" key="4">
    <source>
        <dbReference type="ARBA" id="ARBA00022723"/>
    </source>
</evidence>
<evidence type="ECO:0000256" key="1">
    <source>
        <dbReference type="ARBA" id="ARBA00004711"/>
    </source>
</evidence>
<dbReference type="SUPFAM" id="SSF54975">
    <property type="entry name" value="Acylphosphatase/BLUF domain-like"/>
    <property type="match status" value="1"/>
</dbReference>
<dbReference type="InterPro" id="IPR004421">
    <property type="entry name" value="Carbamoyltransferase_HypF"/>
</dbReference>
<dbReference type="PROSITE" id="PS51163">
    <property type="entry name" value="YRDC"/>
    <property type="match status" value="1"/>
</dbReference>
<gene>
    <name evidence="12" type="primary">hypF</name>
    <name evidence="12" type="ORF">NNJEOMEG_02828</name>
</gene>
<comment type="catalytic activity">
    <reaction evidence="7">
        <text>C-terminal L-cysteinyl-[HypE protein] + carbamoyl phosphate + ATP + H2O = C-terminal S-carboxamide-L-cysteinyl-[HypE protein] + AMP + phosphate + diphosphate + H(+)</text>
        <dbReference type="Rhea" id="RHEA:55636"/>
        <dbReference type="Rhea" id="RHEA-COMP:14247"/>
        <dbReference type="Rhea" id="RHEA-COMP:14392"/>
        <dbReference type="ChEBI" id="CHEBI:15377"/>
        <dbReference type="ChEBI" id="CHEBI:15378"/>
        <dbReference type="ChEBI" id="CHEBI:30616"/>
        <dbReference type="ChEBI" id="CHEBI:33019"/>
        <dbReference type="ChEBI" id="CHEBI:43474"/>
        <dbReference type="ChEBI" id="CHEBI:58228"/>
        <dbReference type="ChEBI" id="CHEBI:76913"/>
        <dbReference type="ChEBI" id="CHEBI:139126"/>
        <dbReference type="ChEBI" id="CHEBI:456215"/>
    </reaction>
</comment>
<dbReference type="GO" id="GO:0016743">
    <property type="term" value="F:carboxyl- or carbamoyltransferase activity"/>
    <property type="evidence" value="ECO:0007669"/>
    <property type="project" value="UniProtKB-UniRule"/>
</dbReference>
<dbReference type="InterPro" id="IPR011125">
    <property type="entry name" value="Znf_HypF"/>
</dbReference>
<dbReference type="Pfam" id="PF07503">
    <property type="entry name" value="zf-HYPF"/>
    <property type="match status" value="2"/>
</dbReference>
<feature type="active site" evidence="9">
    <location>
        <position position="39"/>
    </location>
</feature>
<dbReference type="Gene3D" id="3.30.420.360">
    <property type="match status" value="1"/>
</dbReference>
<dbReference type="PROSITE" id="PS51160">
    <property type="entry name" value="ACYLPHOSPHATASE_3"/>
    <property type="match status" value="1"/>
</dbReference>
<evidence type="ECO:0000256" key="5">
    <source>
        <dbReference type="ARBA" id="ARBA00022771"/>
    </source>
</evidence>
<reference evidence="12 13" key="2">
    <citation type="submission" date="2020-05" db="EMBL/GenBank/DDBJ databases">
        <title>Draft genome sequence of Desulfovibrio sp. strainFSS-1.</title>
        <authorList>
            <person name="Shimoshige H."/>
            <person name="Kobayashi H."/>
            <person name="Maekawa T."/>
        </authorList>
    </citation>
    <scope>NUCLEOTIDE SEQUENCE [LARGE SCALE GENOMIC DNA]</scope>
    <source>
        <strain evidence="12 13">SIID29052-01</strain>
    </source>
</reference>
<evidence type="ECO:0000313" key="13">
    <source>
        <dbReference type="Proteomes" id="UP000494245"/>
    </source>
</evidence>
<keyword evidence="4" id="KW-0479">Metal-binding</keyword>
<dbReference type="InterPro" id="IPR036046">
    <property type="entry name" value="Acylphosphatase-like_dom_sf"/>
</dbReference>
<feature type="active site" evidence="9">
    <location>
        <position position="21"/>
    </location>
</feature>
<dbReference type="EMBL" id="BLTE01000013">
    <property type="protein sequence ID" value="GFK94980.1"/>
    <property type="molecule type" value="Genomic_DNA"/>
</dbReference>
<dbReference type="UniPathway" id="UPA00335"/>
<evidence type="ECO:0000256" key="6">
    <source>
        <dbReference type="ARBA" id="ARBA00022833"/>
    </source>
</evidence>
<dbReference type="InterPro" id="IPR006070">
    <property type="entry name" value="Sua5-like_dom"/>
</dbReference>
<organism evidence="12 13">
    <name type="scientific">Fundidesulfovibrio magnetotacticus</name>
    <dbReference type="NCBI Taxonomy" id="2730080"/>
    <lineage>
        <taxon>Bacteria</taxon>
        <taxon>Pseudomonadati</taxon>
        <taxon>Thermodesulfobacteriota</taxon>
        <taxon>Desulfovibrionia</taxon>
        <taxon>Desulfovibrionales</taxon>
        <taxon>Desulfovibrionaceae</taxon>
        <taxon>Fundidesulfovibrio</taxon>
    </lineage>
</organism>
<evidence type="ECO:0000259" key="11">
    <source>
        <dbReference type="PROSITE" id="PS51163"/>
    </source>
</evidence>
<dbReference type="InterPro" id="IPR051060">
    <property type="entry name" value="Carbamoyltrans_HypF-like"/>
</dbReference>
<dbReference type="PIRSF" id="PIRSF006256">
    <property type="entry name" value="CMPcnvr_hdrg_mat"/>
    <property type="match status" value="1"/>
</dbReference>
<dbReference type="EC" id="6.2.-.-" evidence="8"/>
<evidence type="ECO:0000256" key="8">
    <source>
        <dbReference type="PIRNR" id="PIRNR006256"/>
    </source>
</evidence>
<dbReference type="PANTHER" id="PTHR42959:SF1">
    <property type="entry name" value="CARBAMOYLTRANSFERASE HYPF"/>
    <property type="match status" value="1"/>
</dbReference>
<dbReference type="PROSITE" id="PS00150">
    <property type="entry name" value="ACYLPHOSPHATASE_1"/>
    <property type="match status" value="1"/>
</dbReference>
<dbReference type="GO" id="GO:0003998">
    <property type="term" value="F:acylphosphatase activity"/>
    <property type="evidence" value="ECO:0007669"/>
    <property type="project" value="UniProtKB-EC"/>
</dbReference>
<comment type="catalytic activity">
    <reaction evidence="9">
        <text>an acyl phosphate + H2O = a carboxylate + phosphate + H(+)</text>
        <dbReference type="Rhea" id="RHEA:14965"/>
        <dbReference type="ChEBI" id="CHEBI:15377"/>
        <dbReference type="ChEBI" id="CHEBI:15378"/>
        <dbReference type="ChEBI" id="CHEBI:29067"/>
        <dbReference type="ChEBI" id="CHEBI:43474"/>
        <dbReference type="ChEBI" id="CHEBI:59918"/>
        <dbReference type="EC" id="3.6.1.7"/>
    </reaction>
</comment>
<proteinExistence type="inferred from homology"/>
<accession>A0A6V8LVL6</accession>
<keyword evidence="12" id="KW-0808">Transferase</keyword>
<dbReference type="InterPro" id="IPR017968">
    <property type="entry name" value="Acylphosphatase_CS"/>
</dbReference>
<dbReference type="AlphaFoldDB" id="A0A6V8LVL6"/>
<keyword evidence="3" id="KW-0436">Ligase</keyword>
<dbReference type="Pfam" id="PF00708">
    <property type="entry name" value="Acylphosphatase"/>
    <property type="match status" value="1"/>
</dbReference>
<comment type="caution">
    <text evidence="12">The sequence shown here is derived from an EMBL/GenBank/DDBJ whole genome shotgun (WGS) entry which is preliminary data.</text>
</comment>
<dbReference type="Gene3D" id="3.30.420.40">
    <property type="match status" value="1"/>
</dbReference>
<evidence type="ECO:0000256" key="7">
    <source>
        <dbReference type="ARBA" id="ARBA00048220"/>
    </source>
</evidence>
<dbReference type="Proteomes" id="UP000494245">
    <property type="component" value="Unassembled WGS sequence"/>
</dbReference>
<comment type="pathway">
    <text evidence="1">Protein modification; [NiFe] hydrogenase maturation.</text>
</comment>
<dbReference type="PANTHER" id="PTHR42959">
    <property type="entry name" value="CARBAMOYLTRANSFERASE"/>
    <property type="match status" value="1"/>
</dbReference>
<dbReference type="Pfam" id="PF01300">
    <property type="entry name" value="Sua5_yciO_yrdC"/>
    <property type="match status" value="1"/>
</dbReference>
<dbReference type="NCBIfam" id="TIGR00143">
    <property type="entry name" value="hypF"/>
    <property type="match status" value="1"/>
</dbReference>
<dbReference type="InterPro" id="IPR001792">
    <property type="entry name" value="Acylphosphatase-like_dom"/>
</dbReference>
<feature type="domain" description="YrdC-like" evidence="11">
    <location>
        <begin position="204"/>
        <end position="400"/>
    </location>
</feature>
<keyword evidence="13" id="KW-1185">Reference proteome</keyword>
<keyword evidence="6" id="KW-0862">Zinc</keyword>
<dbReference type="GO" id="GO:0003725">
    <property type="term" value="F:double-stranded RNA binding"/>
    <property type="evidence" value="ECO:0007669"/>
    <property type="project" value="InterPro"/>
</dbReference>
<evidence type="ECO:0000259" key="10">
    <source>
        <dbReference type="PROSITE" id="PS51160"/>
    </source>
</evidence>
<dbReference type="GO" id="GO:0008270">
    <property type="term" value="F:zinc ion binding"/>
    <property type="evidence" value="ECO:0007669"/>
    <property type="project" value="UniProtKB-KW"/>
</dbReference>
<comment type="similarity">
    <text evidence="2 8">Belongs to the carbamoyltransferase HypF family.</text>
</comment>
<name>A0A6V8LVL6_9BACT</name>
<evidence type="ECO:0000313" key="12">
    <source>
        <dbReference type="EMBL" id="GFK94980.1"/>
    </source>
</evidence>
<dbReference type="Pfam" id="PF22521">
    <property type="entry name" value="HypF_C_2"/>
    <property type="match status" value="1"/>
</dbReference>
<dbReference type="InterPro" id="IPR055128">
    <property type="entry name" value="HypF_C_2"/>
</dbReference>
<sequence length="781" mass="84020">MTGLSRERHVVAGRVQGVGFRPFVYRLALESGVTGFVRNAPEGVVIEVQGPSEALESFARSFRETLPPLALVVEHSRAGVPVVEAEEGFAILKSAAGTGHHVLVSPDIATCPDCLADMADPAGRRRDYPFTNCTNCGPRYTITRSLPYDRSVTSMACFPLCEACRAEYEDPLDRRFHAQPNACPACGPRLWLADRKGRALARNGKAVDKAAKELGRGAILALKGLGGFHLAADAFNHDAVAALRRRKRRPSKPLAVMVADLAALRALAEPSPEEARMLEGRERPIVLVRLRPGTGLSPLVSPDTMELGVMLPYTPLHHVLLARLGELRGAPAALVMTSGNASSEPLCLGNREALARLGGIADRFLLHDRDILVRTDDSVVRFLKPQGGEPRLQFLRRARGWTPSPVFLASKGPSVLGVGPELKNTVCVTKNDQAFLSQHVGDMGNLETARFHREVVEHLCGMLQVRPELAVADKHPDYLSTRWALEESGLPVARLQHHFAHVFAAMASNRLDEPVLGLALDGSGLGDDGTIWGGEFLYVDPRDLTMRRAGHFAPMRLPGGEAAIREPWRMAAACLKAVGRDPLSLGLPWIEGRAQAASLVCSMLEKGINSPVTTSCGRLFDAVSALAGLCDRAEYEGQAAIRLEAAASGLPEGSAEGYDCPLQEGDPVVLDTLALFDQAVRDILAGAAARQVSRRFHHGLCTGLAECAWNLCKKLGTRRIVLSGGVFLNGSLSTLLPKLLDARGAMIDMHWQEPPGDGCISLGQALYGKWVLEGRGEGVSG</sequence>
<dbReference type="Gene3D" id="3.30.110.120">
    <property type="match status" value="1"/>
</dbReference>
<protein>
    <recommendedName>
        <fullName evidence="8">Carbamoyltransferase</fullName>
        <ecNumber evidence="8">6.2.-.-</ecNumber>
    </recommendedName>
</protein>
<keyword evidence="5" id="KW-0863">Zinc-finger</keyword>